<evidence type="ECO:0000256" key="1">
    <source>
        <dbReference type="ARBA" id="ARBA00001031"/>
    </source>
</evidence>
<comment type="function">
    <text evidence="8 9">Catalyzes the first step in hexosamine metabolism, converting fructose-6P into glucosamine-6P using glutamine as a nitrogen source.</text>
</comment>
<dbReference type="GO" id="GO:0004360">
    <property type="term" value="F:glutamine-fructose-6-phosphate transaminase (isomerizing) activity"/>
    <property type="evidence" value="ECO:0007669"/>
    <property type="project" value="UniProtKB-UniRule"/>
</dbReference>
<evidence type="ECO:0000259" key="11">
    <source>
        <dbReference type="PROSITE" id="PS51464"/>
    </source>
</evidence>
<dbReference type="EMBL" id="LFWZ01000070">
    <property type="protein sequence ID" value="KON29264.1"/>
    <property type="molecule type" value="Genomic_DNA"/>
</dbReference>
<comment type="subcellular location">
    <subcellularLocation>
        <location evidence="9">Cytoplasm</location>
    </subcellularLocation>
</comment>
<dbReference type="CDD" id="cd05009">
    <property type="entry name" value="SIS_GlmS_GlmD_2"/>
    <property type="match status" value="1"/>
</dbReference>
<dbReference type="PANTHER" id="PTHR10937:SF0">
    <property type="entry name" value="GLUTAMINE--FRUCTOSE-6-PHOSPHATE TRANSAMINASE (ISOMERIZING)"/>
    <property type="match status" value="1"/>
</dbReference>
<dbReference type="Gene3D" id="3.40.50.10490">
    <property type="entry name" value="Glucose-6-phosphate isomerase like protein, domain 1"/>
    <property type="match status" value="3"/>
</dbReference>
<proteinExistence type="inferred from homology"/>
<dbReference type="CDD" id="cd05008">
    <property type="entry name" value="SIS_GlmS_GlmD_1"/>
    <property type="match status" value="1"/>
</dbReference>
<evidence type="ECO:0000259" key="10">
    <source>
        <dbReference type="PROSITE" id="PS51278"/>
    </source>
</evidence>
<dbReference type="InterPro" id="IPR029055">
    <property type="entry name" value="Ntn_hydrolases_N"/>
</dbReference>
<dbReference type="InterPro" id="IPR035466">
    <property type="entry name" value="GlmS/AgaS_SIS"/>
</dbReference>
<evidence type="ECO:0000256" key="7">
    <source>
        <dbReference type="ARBA" id="ARBA00022962"/>
    </source>
</evidence>
<dbReference type="PATRIC" id="fig|1685127.3.peg.342"/>
<dbReference type="CDD" id="cd00714">
    <property type="entry name" value="GFAT"/>
    <property type="match status" value="1"/>
</dbReference>
<keyword evidence="4 9" id="KW-0032">Aminotransferase</keyword>
<dbReference type="NCBIfam" id="NF001484">
    <property type="entry name" value="PRK00331.1"/>
    <property type="match status" value="1"/>
</dbReference>
<dbReference type="NCBIfam" id="TIGR01135">
    <property type="entry name" value="glmS"/>
    <property type="match status" value="1"/>
</dbReference>
<dbReference type="AlphaFoldDB" id="A0A0M0BLI0"/>
<evidence type="ECO:0000256" key="8">
    <source>
        <dbReference type="ARBA" id="ARBA00055466"/>
    </source>
</evidence>
<evidence type="ECO:0000313" key="12">
    <source>
        <dbReference type="EMBL" id="KON29264.1"/>
    </source>
</evidence>
<feature type="initiator methionine" description="Removed" evidence="9">
    <location>
        <position position="1"/>
    </location>
</feature>
<feature type="active site" description="For Fru-6P isomerization activity" evidence="9">
    <location>
        <position position="612"/>
    </location>
</feature>
<dbReference type="SUPFAM" id="SSF56235">
    <property type="entry name" value="N-terminal nucleophile aminohydrolases (Ntn hydrolases)"/>
    <property type="match status" value="1"/>
</dbReference>
<dbReference type="FunFam" id="3.60.20.10:FF:000006">
    <property type="entry name" value="Glutamine--fructose-6-phosphate aminotransferase [isomerizing]"/>
    <property type="match status" value="1"/>
</dbReference>
<dbReference type="InterPro" id="IPR017932">
    <property type="entry name" value="GATase_2_dom"/>
</dbReference>
<feature type="active site" description="Nucleophile; for GATase activity" evidence="9">
    <location>
        <position position="2"/>
    </location>
</feature>
<comment type="catalytic activity">
    <reaction evidence="1 9">
        <text>D-fructose 6-phosphate + L-glutamine = D-glucosamine 6-phosphate + L-glutamate</text>
        <dbReference type="Rhea" id="RHEA:13237"/>
        <dbReference type="ChEBI" id="CHEBI:29985"/>
        <dbReference type="ChEBI" id="CHEBI:58359"/>
        <dbReference type="ChEBI" id="CHEBI:58725"/>
        <dbReference type="ChEBI" id="CHEBI:61527"/>
        <dbReference type="EC" id="2.6.1.16"/>
    </reaction>
</comment>
<dbReference type="Pfam" id="PF01380">
    <property type="entry name" value="SIS"/>
    <property type="match status" value="2"/>
</dbReference>
<dbReference type="Pfam" id="PF13522">
    <property type="entry name" value="GATase_6"/>
    <property type="match status" value="1"/>
</dbReference>
<dbReference type="Proteomes" id="UP000037210">
    <property type="component" value="Unassembled WGS sequence"/>
</dbReference>
<evidence type="ECO:0000256" key="2">
    <source>
        <dbReference type="ARBA" id="ARBA00012916"/>
    </source>
</evidence>
<dbReference type="InterPro" id="IPR035490">
    <property type="entry name" value="GlmS/FrlB_SIS"/>
</dbReference>
<sequence>MCGIFGCVLEDGSAVPFIQAGLKRLEYRGYDSVGIATIHKGVVHIRKDSGKIDEVATRLDFNGMPGSIGVGHTRWATHGAPMMVNAHPHSDCSGRIAVVHNGVIENFIELKEELVNVGHRFVSRTDTEVIGHLIEEELKGGIGLGEAILKAARRLKGSYAIAVVSSLDPDRIYCARNESPLVLGVSDGGVFCASDIPAMLPYTNRVAWLRNGEAAVLSADGYEVMRIEDGSPVDRGLTEVTWSIEMAEKQGYPHFMLKEIYEQPQSLRNALRLQKQYLDLLATFMDRGRELFLVAAGTSHHACLAASYMFSKLARLTAYPVISSEFVERYGPSVSIDSVVLAISQSGETYDTLKAVDHARMRAVTILAVTNAVGSTLTRVARAYIVQQSGPEIGVAATKTFTSQLMVLAQLALRLARARGKVSQDEVDELEANLVKVPSLVEETLEGVADHVEGLAEKLSGARLFLFLGRGISAATALEGRLKLLEITYVPSLAYPAGESKHGPISVVEEGVPCIFICPRGETRSDIIGSIMEMKARGARIISVCERGDKDILALSDDHIEMPVGIPEPLSPILYVIPLQLPILYVIPLQLLAYHLAASKGLDPDKPRNLAKSVTVP</sequence>
<feature type="domain" description="Glutamine amidotransferase type-2" evidence="10">
    <location>
        <begin position="2"/>
        <end position="220"/>
    </location>
</feature>
<dbReference type="GO" id="GO:0006487">
    <property type="term" value="P:protein N-linked glycosylation"/>
    <property type="evidence" value="ECO:0007669"/>
    <property type="project" value="TreeGrafter"/>
</dbReference>
<comment type="subunit">
    <text evidence="9">Homodimer.</text>
</comment>
<keyword evidence="5 9" id="KW-0808">Transferase</keyword>
<dbReference type="Gene3D" id="3.60.20.10">
    <property type="entry name" value="Glutamine Phosphoribosylpyrophosphate, subunit 1, domain 1"/>
    <property type="match status" value="1"/>
</dbReference>
<dbReference type="GO" id="GO:0097367">
    <property type="term" value="F:carbohydrate derivative binding"/>
    <property type="evidence" value="ECO:0007669"/>
    <property type="project" value="InterPro"/>
</dbReference>
<dbReference type="InterPro" id="IPR001347">
    <property type="entry name" value="SIS_dom"/>
</dbReference>
<evidence type="ECO:0000256" key="4">
    <source>
        <dbReference type="ARBA" id="ARBA00022576"/>
    </source>
</evidence>
<dbReference type="EC" id="2.6.1.16" evidence="2 9"/>
<dbReference type="InterPro" id="IPR005855">
    <property type="entry name" value="GFAT"/>
</dbReference>
<dbReference type="GO" id="GO:0006002">
    <property type="term" value="P:fructose 6-phosphate metabolic process"/>
    <property type="evidence" value="ECO:0007669"/>
    <property type="project" value="TreeGrafter"/>
</dbReference>
<evidence type="ECO:0000313" key="13">
    <source>
        <dbReference type="Proteomes" id="UP000037210"/>
    </source>
</evidence>
<dbReference type="PANTHER" id="PTHR10937">
    <property type="entry name" value="GLUCOSAMINE--FRUCTOSE-6-PHOSPHATE AMINOTRANSFERASE, ISOMERIZING"/>
    <property type="match status" value="1"/>
</dbReference>
<dbReference type="HAMAP" id="MF_00164">
    <property type="entry name" value="GlmS"/>
    <property type="match status" value="1"/>
</dbReference>
<keyword evidence="6" id="KW-0677">Repeat</keyword>
<evidence type="ECO:0000256" key="6">
    <source>
        <dbReference type="ARBA" id="ARBA00022737"/>
    </source>
</evidence>
<keyword evidence="9" id="KW-0963">Cytoplasm</keyword>
<reference evidence="12 13" key="1">
    <citation type="submission" date="2015-06" db="EMBL/GenBank/DDBJ databases">
        <title>New insights into the roles of widespread benthic archaea in carbon and nitrogen cycling.</title>
        <authorList>
            <person name="Lazar C.S."/>
            <person name="Baker B.J."/>
            <person name="Seitz K.W."/>
            <person name="Hyde A.S."/>
            <person name="Dick G.J."/>
            <person name="Hinrichs K.-U."/>
            <person name="Teske A.P."/>
        </authorList>
    </citation>
    <scope>NUCLEOTIDE SEQUENCE [LARGE SCALE GENOMIC DNA]</scope>
    <source>
        <strain evidence="12">DG-45</strain>
    </source>
</reference>
<dbReference type="GO" id="GO:0006047">
    <property type="term" value="P:UDP-N-acetylglucosamine metabolic process"/>
    <property type="evidence" value="ECO:0007669"/>
    <property type="project" value="TreeGrafter"/>
</dbReference>
<accession>A0A0M0BLI0</accession>
<dbReference type="PROSITE" id="PS51278">
    <property type="entry name" value="GATASE_TYPE_2"/>
    <property type="match status" value="1"/>
</dbReference>
<comment type="caution">
    <text evidence="12">The sequence shown here is derived from an EMBL/GenBank/DDBJ whole genome shotgun (WGS) entry which is preliminary data.</text>
</comment>
<evidence type="ECO:0000256" key="9">
    <source>
        <dbReference type="HAMAP-Rule" id="MF_00164"/>
    </source>
</evidence>
<dbReference type="InterPro" id="IPR046348">
    <property type="entry name" value="SIS_dom_sf"/>
</dbReference>
<evidence type="ECO:0000256" key="3">
    <source>
        <dbReference type="ARBA" id="ARBA00016090"/>
    </source>
</evidence>
<dbReference type="SUPFAM" id="SSF53697">
    <property type="entry name" value="SIS domain"/>
    <property type="match status" value="1"/>
</dbReference>
<feature type="domain" description="SIS" evidence="11">
    <location>
        <begin position="455"/>
        <end position="607"/>
    </location>
</feature>
<feature type="domain" description="SIS" evidence="11">
    <location>
        <begin position="281"/>
        <end position="421"/>
    </location>
</feature>
<protein>
    <recommendedName>
        <fullName evidence="3 9">Glutamine--fructose-6-phosphate aminotransferase [isomerizing]</fullName>
        <ecNumber evidence="2 9">2.6.1.16</ecNumber>
    </recommendedName>
    <alternativeName>
        <fullName evidence="9">D-fructose-6-phosphate amidotransferase</fullName>
    </alternativeName>
    <alternativeName>
        <fullName evidence="9">GFAT</fullName>
    </alternativeName>
    <alternativeName>
        <fullName evidence="9">Glucosamine-6-phosphate synthase</fullName>
    </alternativeName>
    <alternativeName>
        <fullName evidence="9">Hexosephosphate aminotransferase</fullName>
    </alternativeName>
    <alternativeName>
        <fullName evidence="9">L-glutamine--D-fructose-6-phosphate amidotransferase</fullName>
    </alternativeName>
</protein>
<dbReference type="GO" id="GO:0005737">
    <property type="term" value="C:cytoplasm"/>
    <property type="evidence" value="ECO:0007669"/>
    <property type="project" value="UniProtKB-SubCell"/>
</dbReference>
<dbReference type="PROSITE" id="PS51464">
    <property type="entry name" value="SIS"/>
    <property type="match status" value="2"/>
</dbReference>
<dbReference type="GO" id="GO:0005975">
    <property type="term" value="P:carbohydrate metabolic process"/>
    <property type="evidence" value="ECO:0007669"/>
    <property type="project" value="UniProtKB-UniRule"/>
</dbReference>
<organism evidence="12 13">
    <name type="scientific">miscellaneous Crenarchaeota group-15 archaeon DG-45</name>
    <dbReference type="NCBI Taxonomy" id="1685127"/>
    <lineage>
        <taxon>Archaea</taxon>
        <taxon>Candidatus Bathyarchaeota</taxon>
        <taxon>MCG-15</taxon>
    </lineage>
</organism>
<name>A0A0M0BLI0_9ARCH</name>
<evidence type="ECO:0000256" key="5">
    <source>
        <dbReference type="ARBA" id="ARBA00022679"/>
    </source>
</evidence>
<keyword evidence="7" id="KW-0315">Glutamine amidotransferase</keyword>
<gene>
    <name evidence="9" type="primary">glmS</name>
    <name evidence="12" type="ORF">AC482_06945</name>
</gene>
<dbReference type="InterPro" id="IPR047084">
    <property type="entry name" value="GFAT_N"/>
</dbReference>